<proteinExistence type="predicted"/>
<organism evidence="2">
    <name type="scientific">Euplotes harpa</name>
    <dbReference type="NCBI Taxonomy" id="151035"/>
    <lineage>
        <taxon>Eukaryota</taxon>
        <taxon>Sar</taxon>
        <taxon>Alveolata</taxon>
        <taxon>Ciliophora</taxon>
        <taxon>Intramacronucleata</taxon>
        <taxon>Spirotrichea</taxon>
        <taxon>Hypotrichia</taxon>
        <taxon>Euplotida</taxon>
        <taxon>Euplotidae</taxon>
        <taxon>Euplotes</taxon>
    </lineage>
</organism>
<protein>
    <submittedName>
        <fullName evidence="2">Uncharacterized protein</fullName>
    </submittedName>
</protein>
<feature type="compositionally biased region" description="Polar residues" evidence="1">
    <location>
        <begin position="81"/>
        <end position="96"/>
    </location>
</feature>
<evidence type="ECO:0000313" key="2">
    <source>
        <dbReference type="EMBL" id="CAE0348073.1"/>
    </source>
</evidence>
<sequence length="120" mass="13655">MENMTINNLRTRRNGFIGGVGLRRTKLGEEEKASSNNQFVASLIMNTNLDFYKNEMKEHSVEPIKTPLSPSKDFSDKLKSQPVSPSNINDQRNIFSPKSKENYKESNLNSYLNGASEIRK</sequence>
<gene>
    <name evidence="2" type="ORF">EHAR0213_LOCUS6984</name>
</gene>
<accession>A0A7S3NAM0</accession>
<reference evidence="2" key="1">
    <citation type="submission" date="2021-01" db="EMBL/GenBank/DDBJ databases">
        <authorList>
            <person name="Corre E."/>
            <person name="Pelletier E."/>
            <person name="Niang G."/>
            <person name="Scheremetjew M."/>
            <person name="Finn R."/>
            <person name="Kale V."/>
            <person name="Holt S."/>
            <person name="Cochrane G."/>
            <person name="Meng A."/>
            <person name="Brown T."/>
            <person name="Cohen L."/>
        </authorList>
    </citation>
    <scope>NUCLEOTIDE SEQUENCE</scope>
    <source>
        <strain evidence="2">FSP1.4</strain>
    </source>
</reference>
<dbReference type="EMBL" id="HBII01016486">
    <property type="protein sequence ID" value="CAE0348073.1"/>
    <property type="molecule type" value="Transcribed_RNA"/>
</dbReference>
<feature type="region of interest" description="Disordered" evidence="1">
    <location>
        <begin position="60"/>
        <end position="120"/>
    </location>
</feature>
<name>A0A7S3NAM0_9SPIT</name>
<evidence type="ECO:0000256" key="1">
    <source>
        <dbReference type="SAM" id="MobiDB-lite"/>
    </source>
</evidence>
<dbReference type="AlphaFoldDB" id="A0A7S3NAM0"/>